<evidence type="ECO:0000313" key="9">
    <source>
        <dbReference type="EnsemblPlants" id="AUR62038462-RA:cds"/>
    </source>
</evidence>
<organism evidence="9 10">
    <name type="scientific">Chenopodium quinoa</name>
    <name type="common">Quinoa</name>
    <dbReference type="NCBI Taxonomy" id="63459"/>
    <lineage>
        <taxon>Eukaryota</taxon>
        <taxon>Viridiplantae</taxon>
        <taxon>Streptophyta</taxon>
        <taxon>Embryophyta</taxon>
        <taxon>Tracheophyta</taxon>
        <taxon>Spermatophyta</taxon>
        <taxon>Magnoliopsida</taxon>
        <taxon>eudicotyledons</taxon>
        <taxon>Gunneridae</taxon>
        <taxon>Pentapetalae</taxon>
        <taxon>Caryophyllales</taxon>
        <taxon>Chenopodiaceae</taxon>
        <taxon>Chenopodioideae</taxon>
        <taxon>Atripliceae</taxon>
        <taxon>Chenopodium</taxon>
    </lineage>
</organism>
<keyword evidence="7" id="KW-0568">Pathogenesis-related protein</keyword>
<dbReference type="EnsemblPlants" id="AUR62038462-RA">
    <property type="protein sequence ID" value="AUR62038462-RA:cds"/>
    <property type="gene ID" value="AUR62038462"/>
</dbReference>
<dbReference type="AlphaFoldDB" id="A0A803N0H8"/>
<comment type="similarity">
    <text evidence="2">Belongs to the MLO family.</text>
</comment>
<keyword evidence="4" id="KW-0611">Plant defense</keyword>
<accession>A0A803N0H8</accession>
<name>A0A803N0H8_CHEQI</name>
<evidence type="ECO:0000256" key="5">
    <source>
        <dbReference type="ARBA" id="ARBA00022989"/>
    </source>
</evidence>
<evidence type="ECO:0000256" key="4">
    <source>
        <dbReference type="ARBA" id="ARBA00022821"/>
    </source>
</evidence>
<evidence type="ECO:0000256" key="8">
    <source>
        <dbReference type="SAM" id="Phobius"/>
    </source>
</evidence>
<feature type="transmembrane region" description="Helical" evidence="8">
    <location>
        <begin position="12"/>
        <end position="37"/>
    </location>
</feature>
<evidence type="ECO:0000256" key="3">
    <source>
        <dbReference type="ARBA" id="ARBA00022692"/>
    </source>
</evidence>
<evidence type="ECO:0000256" key="7">
    <source>
        <dbReference type="ARBA" id="ARBA00023265"/>
    </source>
</evidence>
<evidence type="ECO:0000256" key="2">
    <source>
        <dbReference type="ARBA" id="ARBA00006574"/>
    </source>
</evidence>
<keyword evidence="10" id="KW-1185">Reference proteome</keyword>
<dbReference type="InterPro" id="IPR004326">
    <property type="entry name" value="Mlo"/>
</dbReference>
<dbReference type="Gramene" id="AUR62038462-RA">
    <property type="protein sequence ID" value="AUR62038462-RA:cds"/>
    <property type="gene ID" value="AUR62038462"/>
</dbReference>
<keyword evidence="3 8" id="KW-0812">Transmembrane</keyword>
<dbReference type="Pfam" id="PF03094">
    <property type="entry name" value="Mlo"/>
    <property type="match status" value="1"/>
</dbReference>
<dbReference type="PANTHER" id="PTHR31942">
    <property type="entry name" value="MLO-LIKE PROTEIN 1"/>
    <property type="match status" value="1"/>
</dbReference>
<proteinExistence type="inferred from homology"/>
<dbReference type="GO" id="GO:0006952">
    <property type="term" value="P:defense response"/>
    <property type="evidence" value="ECO:0007669"/>
    <property type="project" value="UniProtKB-KW"/>
</dbReference>
<protein>
    <submittedName>
        <fullName evidence="9">Uncharacterized protein</fullName>
    </submittedName>
</protein>
<evidence type="ECO:0000256" key="1">
    <source>
        <dbReference type="ARBA" id="ARBA00004141"/>
    </source>
</evidence>
<comment type="subcellular location">
    <subcellularLocation>
        <location evidence="1">Membrane</location>
        <topology evidence="1">Multi-pass membrane protein</topology>
    </subcellularLocation>
</comment>
<reference evidence="9" key="1">
    <citation type="journal article" date="2017" name="Nature">
        <title>The genome of Chenopodium quinoa.</title>
        <authorList>
            <person name="Jarvis D.E."/>
            <person name="Ho Y.S."/>
            <person name="Lightfoot D.J."/>
            <person name="Schmoeckel S.M."/>
            <person name="Li B."/>
            <person name="Borm T.J.A."/>
            <person name="Ohyanagi H."/>
            <person name="Mineta K."/>
            <person name="Michell C.T."/>
            <person name="Saber N."/>
            <person name="Kharbatia N.M."/>
            <person name="Rupper R.R."/>
            <person name="Sharp A.R."/>
            <person name="Dally N."/>
            <person name="Boughton B.A."/>
            <person name="Woo Y.H."/>
            <person name="Gao G."/>
            <person name="Schijlen E.G.W.M."/>
            <person name="Guo X."/>
            <person name="Momin A.A."/>
            <person name="Negrao S."/>
            <person name="Al-Babili S."/>
            <person name="Gehring C."/>
            <person name="Roessner U."/>
            <person name="Jung C."/>
            <person name="Murphy K."/>
            <person name="Arold S.T."/>
            <person name="Gojobori T."/>
            <person name="van der Linden C.G."/>
            <person name="van Loo E.N."/>
            <person name="Jellen E.N."/>
            <person name="Maughan P.J."/>
            <person name="Tester M."/>
        </authorList>
    </citation>
    <scope>NUCLEOTIDE SEQUENCE [LARGE SCALE GENOMIC DNA]</scope>
    <source>
        <strain evidence="9">cv. PI 614886</strain>
    </source>
</reference>
<sequence>MLREGKSLAETPTWSVATVTSIMIFVCFLVERCIYWFGKWLKKTRRKALYASLEKIKEGNLTSKPGREPFVSYEGLEQLHRFLFVLDIQLEKMGSPGNFASKEEQGDEATNHLCFPSCITSLEQKPGSNLDAMLSSTIQEFYTEVRLYGTAFGFYNRESAYPGFIAGWA</sequence>
<dbReference type="PANTHER" id="PTHR31942:SF9">
    <property type="entry name" value="MLO-LIKE PROTEIN 4"/>
    <property type="match status" value="1"/>
</dbReference>
<evidence type="ECO:0000256" key="6">
    <source>
        <dbReference type="ARBA" id="ARBA00023136"/>
    </source>
</evidence>
<keyword evidence="5 8" id="KW-1133">Transmembrane helix</keyword>
<keyword evidence="6 8" id="KW-0472">Membrane</keyword>
<dbReference type="Proteomes" id="UP000596660">
    <property type="component" value="Unplaced"/>
</dbReference>
<dbReference type="GO" id="GO:0016020">
    <property type="term" value="C:membrane"/>
    <property type="evidence" value="ECO:0007669"/>
    <property type="project" value="UniProtKB-SubCell"/>
</dbReference>
<reference evidence="9" key="2">
    <citation type="submission" date="2021-03" db="UniProtKB">
        <authorList>
            <consortium name="EnsemblPlants"/>
        </authorList>
    </citation>
    <scope>IDENTIFICATION</scope>
</reference>
<evidence type="ECO:0000313" key="10">
    <source>
        <dbReference type="Proteomes" id="UP000596660"/>
    </source>
</evidence>